<gene>
    <name evidence="1" type="ORF">HYC85_007587</name>
</gene>
<reference evidence="1 2" key="2">
    <citation type="submission" date="2020-07" db="EMBL/GenBank/DDBJ databases">
        <title>Genome assembly of wild tea tree DASZ reveals pedigree and selection history of tea varieties.</title>
        <authorList>
            <person name="Zhang W."/>
        </authorList>
    </citation>
    <scope>NUCLEOTIDE SEQUENCE [LARGE SCALE GENOMIC DNA]</scope>
    <source>
        <strain evidence="2">cv. G240</strain>
        <tissue evidence="1">Leaf</tissue>
    </source>
</reference>
<keyword evidence="2" id="KW-1185">Reference proteome</keyword>
<evidence type="ECO:0000313" key="2">
    <source>
        <dbReference type="Proteomes" id="UP000593564"/>
    </source>
</evidence>
<dbReference type="EMBL" id="JACBKZ010000003">
    <property type="protein sequence ID" value="KAF5954731.1"/>
    <property type="molecule type" value="Genomic_DNA"/>
</dbReference>
<organism evidence="1 2">
    <name type="scientific">Camellia sinensis</name>
    <name type="common">Tea plant</name>
    <name type="synonym">Thea sinensis</name>
    <dbReference type="NCBI Taxonomy" id="4442"/>
    <lineage>
        <taxon>Eukaryota</taxon>
        <taxon>Viridiplantae</taxon>
        <taxon>Streptophyta</taxon>
        <taxon>Embryophyta</taxon>
        <taxon>Tracheophyta</taxon>
        <taxon>Spermatophyta</taxon>
        <taxon>Magnoliopsida</taxon>
        <taxon>eudicotyledons</taxon>
        <taxon>Gunneridae</taxon>
        <taxon>Pentapetalae</taxon>
        <taxon>asterids</taxon>
        <taxon>Ericales</taxon>
        <taxon>Theaceae</taxon>
        <taxon>Camellia</taxon>
    </lineage>
</organism>
<dbReference type="Proteomes" id="UP000593564">
    <property type="component" value="Unassembled WGS sequence"/>
</dbReference>
<evidence type="ECO:0000313" key="1">
    <source>
        <dbReference type="EMBL" id="KAF5954731.1"/>
    </source>
</evidence>
<sequence>MEGGEEVFGICGVNGLGGGLDGFVVGGLIVGGGIVEALGDSDVGLGNSGVGGALDFGVGEFFSVGLDGV</sequence>
<name>A0A7J7HR85_CAMSI</name>
<proteinExistence type="predicted"/>
<dbReference type="AlphaFoldDB" id="A0A7J7HR85"/>
<accession>A0A7J7HR85</accession>
<protein>
    <submittedName>
        <fullName evidence="1">Uncharacterized protein</fullName>
    </submittedName>
</protein>
<reference evidence="2" key="1">
    <citation type="journal article" date="2020" name="Nat. Commun.">
        <title>Genome assembly of wild tea tree DASZ reveals pedigree and selection history of tea varieties.</title>
        <authorList>
            <person name="Zhang W."/>
            <person name="Zhang Y."/>
            <person name="Qiu H."/>
            <person name="Guo Y."/>
            <person name="Wan H."/>
            <person name="Zhang X."/>
            <person name="Scossa F."/>
            <person name="Alseekh S."/>
            <person name="Zhang Q."/>
            <person name="Wang P."/>
            <person name="Xu L."/>
            <person name="Schmidt M.H."/>
            <person name="Jia X."/>
            <person name="Li D."/>
            <person name="Zhu A."/>
            <person name="Guo F."/>
            <person name="Chen W."/>
            <person name="Ni D."/>
            <person name="Usadel B."/>
            <person name="Fernie A.R."/>
            <person name="Wen W."/>
        </authorList>
    </citation>
    <scope>NUCLEOTIDE SEQUENCE [LARGE SCALE GENOMIC DNA]</scope>
    <source>
        <strain evidence="2">cv. G240</strain>
    </source>
</reference>
<comment type="caution">
    <text evidence="1">The sequence shown here is derived from an EMBL/GenBank/DDBJ whole genome shotgun (WGS) entry which is preliminary data.</text>
</comment>